<feature type="transmembrane region" description="Helical" evidence="1">
    <location>
        <begin position="69"/>
        <end position="89"/>
    </location>
</feature>
<dbReference type="STRING" id="364197.SAMN05216296_1110"/>
<evidence type="ECO:0000256" key="1">
    <source>
        <dbReference type="SAM" id="Phobius"/>
    </source>
</evidence>
<accession>A0A1H2EVL5</accession>
<gene>
    <name evidence="2" type="ORF">SAMN05216296_1110</name>
</gene>
<evidence type="ECO:0000313" key="2">
    <source>
        <dbReference type="EMBL" id="SDT99101.1"/>
    </source>
</evidence>
<dbReference type="RefSeq" id="WP_172829118.1">
    <property type="nucleotide sequence ID" value="NZ_LT629785.1"/>
</dbReference>
<evidence type="ECO:0000313" key="3">
    <source>
        <dbReference type="Proteomes" id="UP000243232"/>
    </source>
</evidence>
<organism evidence="2 3">
    <name type="scientific">Pseudomonas pohangensis</name>
    <dbReference type="NCBI Taxonomy" id="364197"/>
    <lineage>
        <taxon>Bacteria</taxon>
        <taxon>Pseudomonadati</taxon>
        <taxon>Pseudomonadota</taxon>
        <taxon>Gammaproteobacteria</taxon>
        <taxon>Pseudomonadales</taxon>
        <taxon>Pseudomonadaceae</taxon>
        <taxon>Pseudomonas</taxon>
    </lineage>
</organism>
<dbReference type="InterPro" id="IPR021362">
    <property type="entry name" value="DUF2834"/>
</dbReference>
<keyword evidence="1" id="KW-0472">Membrane</keyword>
<reference evidence="3" key="1">
    <citation type="submission" date="2016-10" db="EMBL/GenBank/DDBJ databases">
        <authorList>
            <person name="Varghese N."/>
            <person name="Submissions S."/>
        </authorList>
    </citation>
    <scope>NUCLEOTIDE SEQUENCE [LARGE SCALE GENOMIC DNA]</scope>
    <source>
        <strain evidence="3">DSM 17875</strain>
    </source>
</reference>
<dbReference type="Proteomes" id="UP000243232">
    <property type="component" value="Chromosome I"/>
</dbReference>
<dbReference type="AlphaFoldDB" id="A0A1H2EVL5"/>
<name>A0A1H2EVL5_9PSED</name>
<keyword evidence="3" id="KW-1185">Reference proteome</keyword>
<sequence>MQRTLIVITLVLFGTLTAAALGEGGLWGIIEPHLQSFGGAQVFVDLVIALTLAMVWIWHDARATGRNPWIWIVATLATGSFGPLVYLLTRKPVHIHNNW</sequence>
<keyword evidence="1" id="KW-0812">Transmembrane</keyword>
<proteinExistence type="predicted"/>
<feature type="transmembrane region" description="Helical" evidence="1">
    <location>
        <begin position="36"/>
        <end position="57"/>
    </location>
</feature>
<protein>
    <recommendedName>
        <fullName evidence="4">DUF2834 domain-containing protein</fullName>
    </recommendedName>
</protein>
<keyword evidence="1" id="KW-1133">Transmembrane helix</keyword>
<dbReference type="Pfam" id="PF11196">
    <property type="entry name" value="DUF2834"/>
    <property type="match status" value="1"/>
</dbReference>
<dbReference type="EMBL" id="LT629785">
    <property type="protein sequence ID" value="SDT99101.1"/>
    <property type="molecule type" value="Genomic_DNA"/>
</dbReference>
<evidence type="ECO:0008006" key="4">
    <source>
        <dbReference type="Google" id="ProtNLM"/>
    </source>
</evidence>